<evidence type="ECO:0000313" key="3">
    <source>
        <dbReference type="Proteomes" id="UP000231019"/>
    </source>
</evidence>
<accession>A0A2M7FWV6</accession>
<comment type="caution">
    <text evidence="2">The sequence shown here is derived from an EMBL/GenBank/DDBJ whole genome shotgun (WGS) entry which is preliminary data.</text>
</comment>
<name>A0A2M7FWV6_9BACT</name>
<gene>
    <name evidence="2" type="ORF">COW36_24015</name>
</gene>
<organism evidence="2 3">
    <name type="scientific">bacterium (Candidatus Blackallbacteria) CG17_big_fil_post_rev_8_21_14_2_50_48_46</name>
    <dbReference type="NCBI Taxonomy" id="2014261"/>
    <lineage>
        <taxon>Bacteria</taxon>
        <taxon>Candidatus Blackallbacteria</taxon>
    </lineage>
</organism>
<dbReference type="AlphaFoldDB" id="A0A2M7FWV6"/>
<dbReference type="EMBL" id="PFFQ01000066">
    <property type="protein sequence ID" value="PIW13737.1"/>
    <property type="molecule type" value="Genomic_DNA"/>
</dbReference>
<feature type="compositionally biased region" description="Basic and acidic residues" evidence="1">
    <location>
        <begin position="87"/>
        <end position="105"/>
    </location>
</feature>
<dbReference type="Proteomes" id="UP000231019">
    <property type="component" value="Unassembled WGS sequence"/>
</dbReference>
<evidence type="ECO:0000313" key="2">
    <source>
        <dbReference type="EMBL" id="PIW13737.1"/>
    </source>
</evidence>
<sequence>MVPKFFKYALTLQAELLAMVSEEIHNKAEDFVRQNSDEGYEAYLSQLVDNIEKTVDTLATPLEPLIKTVNKLQEDLHLGTPMSLSETLDRMTEHVRSMRKKPEEA</sequence>
<evidence type="ECO:0000256" key="1">
    <source>
        <dbReference type="SAM" id="MobiDB-lite"/>
    </source>
</evidence>
<proteinExistence type="predicted"/>
<feature type="region of interest" description="Disordered" evidence="1">
    <location>
        <begin position="83"/>
        <end position="105"/>
    </location>
</feature>
<reference evidence="2 3" key="1">
    <citation type="submission" date="2017-09" db="EMBL/GenBank/DDBJ databases">
        <title>Depth-based differentiation of microbial function through sediment-hosted aquifers and enrichment of novel symbionts in the deep terrestrial subsurface.</title>
        <authorList>
            <person name="Probst A.J."/>
            <person name="Ladd B."/>
            <person name="Jarett J.K."/>
            <person name="Geller-Mcgrath D.E."/>
            <person name="Sieber C.M."/>
            <person name="Emerson J.B."/>
            <person name="Anantharaman K."/>
            <person name="Thomas B.C."/>
            <person name="Malmstrom R."/>
            <person name="Stieglmeier M."/>
            <person name="Klingl A."/>
            <person name="Woyke T."/>
            <person name="Ryan C.M."/>
            <person name="Banfield J.F."/>
        </authorList>
    </citation>
    <scope>NUCLEOTIDE SEQUENCE [LARGE SCALE GENOMIC DNA]</scope>
    <source>
        <strain evidence="2">CG17_big_fil_post_rev_8_21_14_2_50_48_46</strain>
    </source>
</reference>
<protein>
    <submittedName>
        <fullName evidence="2">Uncharacterized protein</fullName>
    </submittedName>
</protein>